<organism evidence="2">
    <name type="scientific">bioreactor metagenome</name>
    <dbReference type="NCBI Taxonomy" id="1076179"/>
    <lineage>
        <taxon>unclassified sequences</taxon>
        <taxon>metagenomes</taxon>
        <taxon>ecological metagenomes</taxon>
    </lineage>
</organism>
<evidence type="ECO:0000313" key="2">
    <source>
        <dbReference type="EMBL" id="MPM80842.1"/>
    </source>
</evidence>
<dbReference type="PROSITE" id="PS51272">
    <property type="entry name" value="SLH"/>
    <property type="match status" value="3"/>
</dbReference>
<sequence>MPAKLVQWGAGNIGRSSCDIAATGGETQFGDTAGYWAGTYVDWLKTAGITTGYEDGTFRPNQSITRQQFAVMLYRYLGLDGSGNDANDLPFADAGDIGEYARTAVKTLYSMGILTGSQENGKLYFRPGASLTRAQASTMIGRTQQKGYAQAALTFKDAASIPSYAAYYIQTMAAQKVISGYEDGTFRPNTSITRGQMAKILYNLL</sequence>
<evidence type="ECO:0000259" key="1">
    <source>
        <dbReference type="PROSITE" id="PS51272"/>
    </source>
</evidence>
<gene>
    <name evidence="2" type="ORF">SDC9_127893</name>
</gene>
<dbReference type="PANTHER" id="PTHR43308:SF5">
    <property type="entry name" value="S-LAYER PROTEIN _ PEPTIDOGLYCAN ENDO-BETA-N-ACETYLGLUCOSAMINIDASE"/>
    <property type="match status" value="1"/>
</dbReference>
<proteinExistence type="predicted"/>
<dbReference type="PANTHER" id="PTHR43308">
    <property type="entry name" value="OUTER MEMBRANE PROTEIN ALPHA-RELATED"/>
    <property type="match status" value="1"/>
</dbReference>
<feature type="domain" description="SLH" evidence="1">
    <location>
        <begin position="88"/>
        <end position="150"/>
    </location>
</feature>
<comment type="caution">
    <text evidence="2">The sequence shown here is derived from an EMBL/GenBank/DDBJ whole genome shotgun (WGS) entry which is preliminary data.</text>
</comment>
<accession>A0A645CVW5</accession>
<dbReference type="GO" id="GO:0008810">
    <property type="term" value="F:cellulase activity"/>
    <property type="evidence" value="ECO:0007669"/>
    <property type="project" value="UniProtKB-EC"/>
</dbReference>
<dbReference type="EMBL" id="VSSQ01030342">
    <property type="protein sequence ID" value="MPM80842.1"/>
    <property type="molecule type" value="Genomic_DNA"/>
</dbReference>
<dbReference type="EC" id="3.2.1.4" evidence="2"/>
<feature type="domain" description="SLH" evidence="1">
    <location>
        <begin position="24"/>
        <end position="87"/>
    </location>
</feature>
<name>A0A645CVW5_9ZZZZ</name>
<dbReference type="InterPro" id="IPR051465">
    <property type="entry name" value="Cell_Envelope_Struct_Comp"/>
</dbReference>
<reference evidence="2" key="1">
    <citation type="submission" date="2019-08" db="EMBL/GenBank/DDBJ databases">
        <authorList>
            <person name="Kucharzyk K."/>
            <person name="Murdoch R.W."/>
            <person name="Higgins S."/>
            <person name="Loffler F."/>
        </authorList>
    </citation>
    <scope>NUCLEOTIDE SEQUENCE</scope>
</reference>
<keyword evidence="2" id="KW-0326">Glycosidase</keyword>
<protein>
    <submittedName>
        <fullName evidence="2">Endoglucanase</fullName>
        <ecNumber evidence="2">3.2.1.4</ecNumber>
    </submittedName>
</protein>
<dbReference type="AlphaFoldDB" id="A0A645CVW5"/>
<feature type="domain" description="SLH" evidence="1">
    <location>
        <begin position="152"/>
        <end position="205"/>
    </location>
</feature>
<keyword evidence="2" id="KW-0378">Hydrolase</keyword>
<dbReference type="InterPro" id="IPR001119">
    <property type="entry name" value="SLH_dom"/>
</dbReference>
<dbReference type="Pfam" id="PF00395">
    <property type="entry name" value="SLH"/>
    <property type="match status" value="3"/>
</dbReference>